<name>A0AA85KM44_TRIRE</name>
<organism evidence="3 4">
    <name type="scientific">Trichobilharzia regenti</name>
    <name type="common">Nasal bird schistosome</name>
    <dbReference type="NCBI Taxonomy" id="157069"/>
    <lineage>
        <taxon>Eukaryota</taxon>
        <taxon>Metazoa</taxon>
        <taxon>Spiralia</taxon>
        <taxon>Lophotrochozoa</taxon>
        <taxon>Platyhelminthes</taxon>
        <taxon>Trematoda</taxon>
        <taxon>Digenea</taxon>
        <taxon>Strigeidida</taxon>
        <taxon>Schistosomatoidea</taxon>
        <taxon>Schistosomatidae</taxon>
        <taxon>Trichobilharzia</taxon>
    </lineage>
</organism>
<protein>
    <recommendedName>
        <fullName evidence="5">Transforming acidic coiled-coil-containing protein C-terminal domain-containing protein</fullName>
    </recommendedName>
</protein>
<feature type="coiled-coil region" evidence="1">
    <location>
        <begin position="1106"/>
        <end position="1140"/>
    </location>
</feature>
<feature type="coiled-coil region" evidence="1">
    <location>
        <begin position="975"/>
        <end position="1009"/>
    </location>
</feature>
<evidence type="ECO:0000256" key="1">
    <source>
        <dbReference type="SAM" id="Coils"/>
    </source>
</evidence>
<feature type="region of interest" description="Disordered" evidence="2">
    <location>
        <begin position="548"/>
        <end position="593"/>
    </location>
</feature>
<keyword evidence="1" id="KW-0175">Coiled coil</keyword>
<evidence type="ECO:0000313" key="4">
    <source>
        <dbReference type="WBParaSite" id="TREG1_96420.1"/>
    </source>
</evidence>
<sequence length="1164" mass="129623">MSSSPSSSSANVNNTIELHTLNLFTLNSSETEPRDNLKRDSLIDNNVTKDEGVQPIQSEETKNEDECIANTIEEEKVENVDCLMSDNDLLDMLEEMEQMTSNEKTESVRRSIDDIVATCNTKNNNSIILNFDPLNNVSQNRDSLQLCESIDKLPQQSVDNNVVVTQEAESGQPVQFMENVVDNEFIVNMNEEAEVENIGSPINDNHFLSMLEQLEHMTTNKKAKSIRRSVVNNNNINNNSIILNFDPLSNIASQSRDSLKLCESVDKSLQKFAVITPQSVDTDKSSASSSRFNRTGHLISPLFCEDYIRAANNTPTQTTQVVSPLQMSNENNDVIETNDTTDPTGTTTPTKTADTATTTTPPPLPPTTTSTSSNAIQSFTEVTTSASTNNNLLTSSFNVSSSAVMLNKSFTKLQQTTTMISATVASTSPLIRSPWRNRSVLCQALGGGGIGCNSSYSDGDSSPEWLSFSTAMNKKPQKGSVMLQQGGQLNYDDEGEDAEKSFNAEGFLSHINKQPSNNDQCLLNTIEKKKRSAELDLLVGMLNRVEVKDDDNEKEEGEKKEDSKKSLVDEEPSPSLQQQRKDTENQVLPNPELNVNAYVTPEIKVRKQITPSLTYDVVKPKSSGKCLQKRKERQQLSVNNNNSTNGNTSYTGGGISGFLAKAVRSVYSHLMSSSLAVSQTSILSPPEDNSALIAGKHQHINTVDTSKVNSINDTSPLEVEKGNEEEELAVKNAVNTTHNLIKDEGGVAVVFDDDENDKHSVEIRKERENQSRSIKSFTSTSLPHTQSMSYEQQLQQHQQKYEDVVSIEDEVWKTVSSVHDDNGDVDVDADAGGNGNIDNSGDNKSSRTYSMEISNYESSEIDNILEGENKENMKVSQVTTTAAKDIKDVSMKSEEESVKVVTPTPTSTTPESRQALKEVSVNHKLGDTFDMGGDYNTFAASANNNSSNASFSESQYEYKETSMMNSSHTSNNNNNDDVELMKQNLREEISRLRSEADILKSVMDEYEAIVIKSEEKLFERQIEDATKLIRIKMDENETCDQAERLLSVHNDLKTRVERAQDALKFSDKKEGLLKKTLRRYNTSHSAKQTKIDNFMTAYSKQLNDTLIEHDHQKANYQRKLDKLRCECRLTEMRILSLTQEVKQKDLHNDELKLIRDRILSSPVN</sequence>
<evidence type="ECO:0000256" key="2">
    <source>
        <dbReference type="SAM" id="MobiDB-lite"/>
    </source>
</evidence>
<feature type="compositionally biased region" description="Basic and acidic residues" evidence="2">
    <location>
        <begin position="556"/>
        <end position="568"/>
    </location>
</feature>
<feature type="region of interest" description="Disordered" evidence="2">
    <location>
        <begin position="818"/>
        <end position="846"/>
    </location>
</feature>
<feature type="compositionally biased region" description="Polar residues" evidence="2">
    <location>
        <begin position="771"/>
        <end position="784"/>
    </location>
</feature>
<feature type="compositionally biased region" description="Low complexity" evidence="2">
    <location>
        <begin position="337"/>
        <end position="359"/>
    </location>
</feature>
<reference evidence="4" key="2">
    <citation type="submission" date="2023-11" db="UniProtKB">
        <authorList>
            <consortium name="WormBaseParasite"/>
        </authorList>
    </citation>
    <scope>IDENTIFICATION</scope>
</reference>
<proteinExistence type="predicted"/>
<evidence type="ECO:0000313" key="3">
    <source>
        <dbReference type="Proteomes" id="UP000050795"/>
    </source>
</evidence>
<feature type="compositionally biased region" description="Low complexity" evidence="2">
    <location>
        <begin position="639"/>
        <end position="648"/>
    </location>
</feature>
<keyword evidence="3" id="KW-1185">Reference proteome</keyword>
<feature type="coiled-coil region" evidence="1">
    <location>
        <begin position="1042"/>
        <end position="1069"/>
    </location>
</feature>
<dbReference type="WBParaSite" id="TREG1_96420.1">
    <property type="protein sequence ID" value="TREG1_96420.1"/>
    <property type="gene ID" value="TREG1_96420"/>
</dbReference>
<feature type="region of interest" description="Disordered" evidence="2">
    <location>
        <begin position="333"/>
        <end position="372"/>
    </location>
</feature>
<dbReference type="AlphaFoldDB" id="A0AA85KM44"/>
<feature type="region of interest" description="Disordered" evidence="2">
    <location>
        <begin position="765"/>
        <end position="784"/>
    </location>
</feature>
<feature type="region of interest" description="Disordered" evidence="2">
    <location>
        <begin position="620"/>
        <end position="648"/>
    </location>
</feature>
<dbReference type="Proteomes" id="UP000050795">
    <property type="component" value="Unassembled WGS sequence"/>
</dbReference>
<reference evidence="3" key="1">
    <citation type="submission" date="2022-06" db="EMBL/GenBank/DDBJ databases">
        <authorList>
            <person name="Berger JAMES D."/>
            <person name="Berger JAMES D."/>
        </authorList>
    </citation>
    <scope>NUCLEOTIDE SEQUENCE [LARGE SCALE GENOMIC DNA]</scope>
</reference>
<accession>A0AA85KM44</accession>
<evidence type="ECO:0008006" key="5">
    <source>
        <dbReference type="Google" id="ProtNLM"/>
    </source>
</evidence>